<dbReference type="InterPro" id="IPR032387">
    <property type="entry name" value="ACAS_N"/>
</dbReference>
<dbReference type="Proteomes" id="UP000287033">
    <property type="component" value="Unassembled WGS sequence"/>
</dbReference>
<feature type="domain" description="Acetyl-coenzyme A synthetase N-terminal" evidence="1">
    <location>
        <begin position="69"/>
        <end position="114"/>
    </location>
</feature>
<dbReference type="STRING" id="137246.A0A401U208"/>
<evidence type="ECO:0000259" key="1">
    <source>
        <dbReference type="Pfam" id="PF16177"/>
    </source>
</evidence>
<evidence type="ECO:0000313" key="3">
    <source>
        <dbReference type="Proteomes" id="UP000287033"/>
    </source>
</evidence>
<gene>
    <name evidence="2" type="ORF">chiPu_0033204</name>
</gene>
<dbReference type="EMBL" id="BEZZ01257000">
    <property type="protein sequence ID" value="GCC48919.1"/>
    <property type="molecule type" value="Genomic_DNA"/>
</dbReference>
<reference evidence="2 3" key="1">
    <citation type="journal article" date="2018" name="Nat. Ecol. Evol.">
        <title>Shark genomes provide insights into elasmobranch evolution and the origin of vertebrates.</title>
        <authorList>
            <person name="Hara Y"/>
            <person name="Yamaguchi K"/>
            <person name="Onimaru K"/>
            <person name="Kadota M"/>
            <person name="Koyanagi M"/>
            <person name="Keeley SD"/>
            <person name="Tatsumi K"/>
            <person name="Tanaka K"/>
            <person name="Motone F"/>
            <person name="Kageyama Y"/>
            <person name="Nozu R"/>
            <person name="Adachi N"/>
            <person name="Nishimura O"/>
            <person name="Nakagawa R"/>
            <person name="Tanegashima C"/>
            <person name="Kiyatake I"/>
            <person name="Matsumoto R"/>
            <person name="Murakumo K"/>
            <person name="Nishida K"/>
            <person name="Terakita A"/>
            <person name="Kuratani S"/>
            <person name="Sato K"/>
            <person name="Hyodo S Kuraku.S."/>
        </authorList>
    </citation>
    <scope>NUCLEOTIDE SEQUENCE [LARGE SCALE GENOMIC DNA]</scope>
</reference>
<keyword evidence="3" id="KW-1185">Reference proteome</keyword>
<comment type="caution">
    <text evidence="2">The sequence shown here is derived from an EMBL/GenBank/DDBJ whole genome shotgun (WGS) entry which is preliminary data.</text>
</comment>
<organism evidence="2 3">
    <name type="scientific">Chiloscyllium punctatum</name>
    <name type="common">Brownbanded bambooshark</name>
    <name type="synonym">Hemiscyllium punctatum</name>
    <dbReference type="NCBI Taxonomy" id="137246"/>
    <lineage>
        <taxon>Eukaryota</taxon>
        <taxon>Metazoa</taxon>
        <taxon>Chordata</taxon>
        <taxon>Craniata</taxon>
        <taxon>Vertebrata</taxon>
        <taxon>Chondrichthyes</taxon>
        <taxon>Elasmobranchii</taxon>
        <taxon>Galeomorphii</taxon>
        <taxon>Galeoidea</taxon>
        <taxon>Orectolobiformes</taxon>
        <taxon>Hemiscylliidae</taxon>
        <taxon>Chiloscyllium</taxon>
    </lineage>
</organism>
<dbReference type="Pfam" id="PF16177">
    <property type="entry name" value="ACAS_N"/>
    <property type="match status" value="1"/>
</dbReference>
<dbReference type="OrthoDB" id="1706066at2759"/>
<evidence type="ECO:0000313" key="2">
    <source>
        <dbReference type="EMBL" id="GCC48919.1"/>
    </source>
</evidence>
<feature type="non-terminal residue" evidence="2">
    <location>
        <position position="114"/>
    </location>
</feature>
<protein>
    <recommendedName>
        <fullName evidence="1">Acetyl-coenzyme A synthetase N-terminal domain-containing protein</fullName>
    </recommendedName>
</protein>
<proteinExistence type="predicted"/>
<name>A0A401U208_CHIPU</name>
<dbReference type="InterPro" id="IPR042099">
    <property type="entry name" value="ANL_N_sf"/>
</dbReference>
<sequence length="114" mass="13306">MSCGFCATKVTVLFPCEAGTRQRIIATMIKTACRRVVRDRHEWRKPMSEKIYDVSADWAKRAYVDDAKYREMYARSVKDPNGFWGEHGKRIDWIKPFTKVENVSFAPGNISIKW</sequence>
<dbReference type="AlphaFoldDB" id="A0A401U208"/>
<accession>A0A401U208</accession>
<dbReference type="Gene3D" id="3.40.50.12780">
    <property type="entry name" value="N-terminal domain of ligase-like"/>
    <property type="match status" value="1"/>
</dbReference>